<dbReference type="AlphaFoldDB" id="A0A1J5RM31"/>
<organism evidence="1">
    <name type="scientific">mine drainage metagenome</name>
    <dbReference type="NCBI Taxonomy" id="410659"/>
    <lineage>
        <taxon>unclassified sequences</taxon>
        <taxon>metagenomes</taxon>
        <taxon>ecological metagenomes</taxon>
    </lineage>
</organism>
<comment type="caution">
    <text evidence="1">The sequence shown here is derived from an EMBL/GenBank/DDBJ whole genome shotgun (WGS) entry which is preliminary data.</text>
</comment>
<dbReference type="EMBL" id="MLJW01000213">
    <property type="protein sequence ID" value="OIQ93156.1"/>
    <property type="molecule type" value="Genomic_DNA"/>
</dbReference>
<sequence length="98" mass="11080">MTFSPAVAAEFTASDALFEIKYAARTPASSIDFLRQDALRTLETNCQQLGYANAAYIARVTASALRAREHELADMERDLRANYEREVLAQLRQHPAYR</sequence>
<protein>
    <submittedName>
        <fullName evidence="1">Uncharacterized protein</fullName>
    </submittedName>
</protein>
<reference evidence="1" key="1">
    <citation type="submission" date="2016-10" db="EMBL/GenBank/DDBJ databases">
        <title>Sequence of Gallionella enrichment culture.</title>
        <authorList>
            <person name="Poehlein A."/>
            <person name="Muehling M."/>
            <person name="Daniel R."/>
        </authorList>
    </citation>
    <scope>NUCLEOTIDE SEQUENCE</scope>
</reference>
<proteinExistence type="predicted"/>
<accession>A0A1J5RM31</accession>
<gene>
    <name evidence="1" type="ORF">GALL_248620</name>
</gene>
<evidence type="ECO:0000313" key="1">
    <source>
        <dbReference type="EMBL" id="OIQ93156.1"/>
    </source>
</evidence>
<name>A0A1J5RM31_9ZZZZ</name>